<feature type="transmembrane region" description="Helical" evidence="1">
    <location>
        <begin position="63"/>
        <end position="86"/>
    </location>
</feature>
<keyword evidence="1" id="KW-1133">Transmembrane helix</keyword>
<evidence type="ECO:0000313" key="3">
    <source>
        <dbReference type="Proteomes" id="UP000245119"/>
    </source>
</evidence>
<reference evidence="2 3" key="1">
    <citation type="submission" date="2018-04" db="EMBL/GenBank/DDBJ databases">
        <title>The genome of golden apple snail Pomacea canaliculata provides insight into stress tolerance and invasive adaptation.</title>
        <authorList>
            <person name="Liu C."/>
            <person name="Liu B."/>
            <person name="Ren Y."/>
            <person name="Zhang Y."/>
            <person name="Wang H."/>
            <person name="Li S."/>
            <person name="Jiang F."/>
            <person name="Yin L."/>
            <person name="Zhang G."/>
            <person name="Qian W."/>
            <person name="Fan W."/>
        </authorList>
    </citation>
    <scope>NUCLEOTIDE SEQUENCE [LARGE SCALE GENOMIC DNA]</scope>
    <source>
        <strain evidence="2">SZHN2017</strain>
        <tissue evidence="2">Muscle</tissue>
    </source>
</reference>
<keyword evidence="3" id="KW-1185">Reference proteome</keyword>
<evidence type="ECO:0000313" key="2">
    <source>
        <dbReference type="EMBL" id="PVD27909.1"/>
    </source>
</evidence>
<protein>
    <submittedName>
        <fullName evidence="2">Uncharacterized protein</fullName>
    </submittedName>
</protein>
<feature type="transmembrane region" description="Helical" evidence="1">
    <location>
        <begin position="98"/>
        <end position="120"/>
    </location>
</feature>
<sequence length="270" mass="29297">MDDILPARCLLTGLHISMALAAGVSLVTLLVQWTQSLDCLPPVIDVYGDPVSVTNVLSGACDIMTYGTGIICGLNFLQALFINCCWRSLGCAFTQQMLTALTCLFCSCCGAALTIDFLLWCNLLNSSLQLHGMFYDSCSETAEKYDSHHFSSNMTAYYRKLEIQQACHWAIVPLGFITIVVYTFVMCRFTLSNQDGPSRPVGHYYLLRSEELSPLIPSDSMQVSSHAPIRSISCASRDVPFGDVPTDRPVSALGASSPLLSAGTASNYAA</sequence>
<accession>A0A2T7P3B9</accession>
<feature type="transmembrane region" description="Helical" evidence="1">
    <location>
        <begin position="12"/>
        <end position="33"/>
    </location>
</feature>
<name>A0A2T7P3B9_POMCA</name>
<keyword evidence="1" id="KW-0812">Transmembrane</keyword>
<dbReference type="EMBL" id="PZQS01000006">
    <property type="protein sequence ID" value="PVD27909.1"/>
    <property type="molecule type" value="Genomic_DNA"/>
</dbReference>
<dbReference type="OrthoDB" id="10267719at2759"/>
<comment type="caution">
    <text evidence="2">The sequence shown here is derived from an EMBL/GenBank/DDBJ whole genome shotgun (WGS) entry which is preliminary data.</text>
</comment>
<dbReference type="AlphaFoldDB" id="A0A2T7P3B9"/>
<gene>
    <name evidence="2" type="ORF">C0Q70_10484</name>
</gene>
<feature type="transmembrane region" description="Helical" evidence="1">
    <location>
        <begin position="169"/>
        <end position="191"/>
    </location>
</feature>
<organism evidence="2 3">
    <name type="scientific">Pomacea canaliculata</name>
    <name type="common">Golden apple snail</name>
    <dbReference type="NCBI Taxonomy" id="400727"/>
    <lineage>
        <taxon>Eukaryota</taxon>
        <taxon>Metazoa</taxon>
        <taxon>Spiralia</taxon>
        <taxon>Lophotrochozoa</taxon>
        <taxon>Mollusca</taxon>
        <taxon>Gastropoda</taxon>
        <taxon>Caenogastropoda</taxon>
        <taxon>Architaenioglossa</taxon>
        <taxon>Ampullarioidea</taxon>
        <taxon>Ampullariidae</taxon>
        <taxon>Pomacea</taxon>
    </lineage>
</organism>
<dbReference type="Proteomes" id="UP000245119">
    <property type="component" value="Linkage Group LG6"/>
</dbReference>
<proteinExistence type="predicted"/>
<keyword evidence="1" id="KW-0472">Membrane</keyword>
<evidence type="ECO:0000256" key="1">
    <source>
        <dbReference type="SAM" id="Phobius"/>
    </source>
</evidence>